<keyword evidence="11" id="KW-0732">Signal</keyword>
<evidence type="ECO:0000256" key="9">
    <source>
        <dbReference type="ARBA" id="ARBA00033006"/>
    </source>
</evidence>
<reference evidence="12 13" key="1">
    <citation type="submission" date="2023-09" db="EMBL/GenBank/DDBJ databases">
        <title>Nesidiocoris tenuis whole genome shotgun sequence.</title>
        <authorList>
            <person name="Shibata T."/>
            <person name="Shimoda M."/>
            <person name="Kobayashi T."/>
            <person name="Uehara T."/>
        </authorList>
    </citation>
    <scope>NUCLEOTIDE SEQUENCE [LARGE SCALE GENOMIC DNA]</scope>
    <source>
        <strain evidence="12 13">Japan</strain>
    </source>
</reference>
<evidence type="ECO:0000256" key="6">
    <source>
        <dbReference type="ARBA" id="ARBA00022989"/>
    </source>
</evidence>
<sequence length="165" mass="19074">MFVLLASIVASVFNYCLPDYAEKVGRWLVRAPNTTAPEEIATVRRQLEEINPKEEFAKYARLKRQLDKLKDDYKAEARTTAGRKWKYGFAARYGAQFMMTIACMVLFYMYRSTPVVILREEWLEPFTGILSFPTYVPGALSFPVWFLVCNTVVKLAFSCDNLQLK</sequence>
<evidence type="ECO:0000256" key="2">
    <source>
        <dbReference type="ARBA" id="ARBA00010799"/>
    </source>
</evidence>
<evidence type="ECO:0000256" key="11">
    <source>
        <dbReference type="SAM" id="SignalP"/>
    </source>
</evidence>
<keyword evidence="13" id="KW-1185">Reference proteome</keyword>
<evidence type="ECO:0000256" key="5">
    <source>
        <dbReference type="ARBA" id="ARBA00022824"/>
    </source>
</evidence>
<evidence type="ECO:0000256" key="7">
    <source>
        <dbReference type="ARBA" id="ARBA00023136"/>
    </source>
</evidence>
<evidence type="ECO:0000256" key="10">
    <source>
        <dbReference type="SAM" id="Phobius"/>
    </source>
</evidence>
<keyword evidence="4 10" id="KW-0812">Transmembrane</keyword>
<comment type="subcellular location">
    <subcellularLocation>
        <location evidence="1">Endoplasmic reticulum membrane</location>
        <topology evidence="1">Multi-pass membrane protein</topology>
    </subcellularLocation>
</comment>
<dbReference type="InterPro" id="IPR029012">
    <property type="entry name" value="Helix_hairpin_bin_sf"/>
</dbReference>
<protein>
    <recommendedName>
        <fullName evidence="3">Guided entry of tail-anchored proteins factor 1</fullName>
    </recommendedName>
    <alternativeName>
        <fullName evidence="8">Tail-anchored protein insertion receptor WRB</fullName>
    </alternativeName>
    <alternativeName>
        <fullName evidence="9">Tryptophan-rich basic protein</fullName>
    </alternativeName>
</protein>
<gene>
    <name evidence="12" type="ORF">NTJ_05792</name>
</gene>
<dbReference type="PANTHER" id="PTHR42650">
    <property type="entry name" value="TAIL-ANCHORED PROTEIN INSERTION RECEPTOR WRB"/>
    <property type="match status" value="1"/>
</dbReference>
<name>A0ABN7AL84_9HEMI</name>
<dbReference type="InterPro" id="IPR028945">
    <property type="entry name" value="Get1"/>
</dbReference>
<evidence type="ECO:0000256" key="1">
    <source>
        <dbReference type="ARBA" id="ARBA00004477"/>
    </source>
</evidence>
<dbReference type="PANTHER" id="PTHR42650:SF1">
    <property type="entry name" value="GUIDED ENTRY OF TAIL-ANCHORED PROTEINS FACTOR 1"/>
    <property type="match status" value="1"/>
</dbReference>
<keyword evidence="5" id="KW-0256">Endoplasmic reticulum</keyword>
<dbReference type="EMBL" id="AP028912">
    <property type="protein sequence ID" value="BES92983.1"/>
    <property type="molecule type" value="Genomic_DNA"/>
</dbReference>
<proteinExistence type="inferred from homology"/>
<feature type="signal peptide" evidence="11">
    <location>
        <begin position="1"/>
        <end position="18"/>
    </location>
</feature>
<accession>A0ABN7AL84</accession>
<organism evidence="12 13">
    <name type="scientific">Nesidiocoris tenuis</name>
    <dbReference type="NCBI Taxonomy" id="355587"/>
    <lineage>
        <taxon>Eukaryota</taxon>
        <taxon>Metazoa</taxon>
        <taxon>Ecdysozoa</taxon>
        <taxon>Arthropoda</taxon>
        <taxon>Hexapoda</taxon>
        <taxon>Insecta</taxon>
        <taxon>Pterygota</taxon>
        <taxon>Neoptera</taxon>
        <taxon>Paraneoptera</taxon>
        <taxon>Hemiptera</taxon>
        <taxon>Heteroptera</taxon>
        <taxon>Panheteroptera</taxon>
        <taxon>Cimicomorpha</taxon>
        <taxon>Miridae</taxon>
        <taxon>Dicyphina</taxon>
        <taxon>Nesidiocoris</taxon>
    </lineage>
</organism>
<dbReference type="Pfam" id="PF04420">
    <property type="entry name" value="CHD5"/>
    <property type="match status" value="1"/>
</dbReference>
<dbReference type="Gene3D" id="1.10.287.660">
    <property type="entry name" value="Helix hairpin bin"/>
    <property type="match status" value="1"/>
</dbReference>
<keyword evidence="6 10" id="KW-1133">Transmembrane helix</keyword>
<evidence type="ECO:0000256" key="3">
    <source>
        <dbReference type="ARBA" id="ARBA00017951"/>
    </source>
</evidence>
<evidence type="ECO:0000256" key="4">
    <source>
        <dbReference type="ARBA" id="ARBA00022692"/>
    </source>
</evidence>
<feature type="chain" id="PRO_5046647574" description="Guided entry of tail-anchored proteins factor 1" evidence="11">
    <location>
        <begin position="19"/>
        <end position="165"/>
    </location>
</feature>
<keyword evidence="7 10" id="KW-0472">Membrane</keyword>
<evidence type="ECO:0000313" key="12">
    <source>
        <dbReference type="EMBL" id="BES92983.1"/>
    </source>
</evidence>
<feature type="transmembrane region" description="Helical" evidence="10">
    <location>
        <begin position="93"/>
        <end position="110"/>
    </location>
</feature>
<comment type="similarity">
    <text evidence="2">Belongs to the WRB/GET1 family.</text>
</comment>
<evidence type="ECO:0000313" key="13">
    <source>
        <dbReference type="Proteomes" id="UP001307889"/>
    </source>
</evidence>
<dbReference type="Proteomes" id="UP001307889">
    <property type="component" value="Chromosome 4"/>
</dbReference>
<evidence type="ECO:0000256" key="8">
    <source>
        <dbReference type="ARBA" id="ARBA00032437"/>
    </source>
</evidence>